<dbReference type="Pfam" id="PF07727">
    <property type="entry name" value="RVT_2"/>
    <property type="match status" value="1"/>
</dbReference>
<dbReference type="STRING" id="1194695.A0A5D3DSR4"/>
<dbReference type="Proteomes" id="UP000321947">
    <property type="component" value="Unassembled WGS sequence"/>
</dbReference>
<dbReference type="EMBL" id="SSTE01000542">
    <property type="protein sequence ID" value="KAA0067411.1"/>
    <property type="molecule type" value="Genomic_DNA"/>
</dbReference>
<evidence type="ECO:0000313" key="4">
    <source>
        <dbReference type="Proteomes" id="UP000321393"/>
    </source>
</evidence>
<dbReference type="InterPro" id="IPR013103">
    <property type="entry name" value="RVT_2"/>
</dbReference>
<proteinExistence type="predicted"/>
<evidence type="ECO:0000313" key="2">
    <source>
        <dbReference type="EMBL" id="KAA0067411.1"/>
    </source>
</evidence>
<evidence type="ECO:0000313" key="5">
    <source>
        <dbReference type="Proteomes" id="UP000321947"/>
    </source>
</evidence>
<dbReference type="AlphaFoldDB" id="A0A5D3DSR4"/>
<protein>
    <submittedName>
        <fullName evidence="3">Retrovirus-related Pol polyprotein from transposon TNT 1-94</fullName>
    </submittedName>
</protein>
<dbReference type="Proteomes" id="UP000321393">
    <property type="component" value="Unassembled WGS sequence"/>
</dbReference>
<sequence length="209" mass="24446">MNDNEVWDLVELPKESKKVGCKWVFKTKRDSNGNIERYKARLVAKAHYDLELHQMDMKTAFLNGNLDEEVFMDQPEGFMVEGKEHIVCKLKRYQSNPGMDHWKAAKKVLRYLQGTKDYMLTYKRSDHLESIIAASTMEAEFVACFEAKVHGLWLRNFISELEIVDSIAKPLRIYCDNSAAVFFSKNDKYSKGVKHMELKYFTVKEEVQK</sequence>
<gene>
    <name evidence="3" type="ORF">E5676_scaffold313G001460</name>
    <name evidence="2" type="ORF">E6C27_scaffold40G00700</name>
</gene>
<dbReference type="PANTHER" id="PTHR11439:SF467">
    <property type="entry name" value="INTEGRASE CATALYTIC DOMAIN-CONTAINING PROTEIN"/>
    <property type="match status" value="1"/>
</dbReference>
<name>A0A5D3DSR4_CUCMM</name>
<dbReference type="PANTHER" id="PTHR11439">
    <property type="entry name" value="GAG-POL-RELATED RETROTRANSPOSON"/>
    <property type="match status" value="1"/>
</dbReference>
<evidence type="ECO:0000259" key="1">
    <source>
        <dbReference type="Pfam" id="PF07727"/>
    </source>
</evidence>
<dbReference type="OrthoDB" id="1084353at2759"/>
<comment type="caution">
    <text evidence="3">The sequence shown here is derived from an EMBL/GenBank/DDBJ whole genome shotgun (WGS) entry which is preliminary data.</text>
</comment>
<feature type="domain" description="Reverse transcriptase Ty1/copia-type" evidence="1">
    <location>
        <begin position="46"/>
        <end position="92"/>
    </location>
</feature>
<reference evidence="4 5" key="1">
    <citation type="submission" date="2019-08" db="EMBL/GenBank/DDBJ databases">
        <title>Draft genome sequences of two oriental melons (Cucumis melo L. var makuwa).</title>
        <authorList>
            <person name="Kwon S.-Y."/>
        </authorList>
    </citation>
    <scope>NUCLEOTIDE SEQUENCE [LARGE SCALE GENOMIC DNA]</scope>
    <source>
        <strain evidence="5">cv. Chang Bougi</strain>
        <strain evidence="4">cv. SW 3</strain>
        <tissue evidence="3">Leaf</tissue>
    </source>
</reference>
<dbReference type="CDD" id="cd09272">
    <property type="entry name" value="RNase_HI_RT_Ty1"/>
    <property type="match status" value="1"/>
</dbReference>
<accession>A0A5D3DSR4</accession>
<dbReference type="EMBL" id="SSTD01003373">
    <property type="protein sequence ID" value="TYK26548.1"/>
    <property type="molecule type" value="Genomic_DNA"/>
</dbReference>
<organism evidence="3 5">
    <name type="scientific">Cucumis melo var. makuwa</name>
    <name type="common">Oriental melon</name>
    <dbReference type="NCBI Taxonomy" id="1194695"/>
    <lineage>
        <taxon>Eukaryota</taxon>
        <taxon>Viridiplantae</taxon>
        <taxon>Streptophyta</taxon>
        <taxon>Embryophyta</taxon>
        <taxon>Tracheophyta</taxon>
        <taxon>Spermatophyta</taxon>
        <taxon>Magnoliopsida</taxon>
        <taxon>eudicotyledons</taxon>
        <taxon>Gunneridae</taxon>
        <taxon>Pentapetalae</taxon>
        <taxon>rosids</taxon>
        <taxon>fabids</taxon>
        <taxon>Cucurbitales</taxon>
        <taxon>Cucurbitaceae</taxon>
        <taxon>Benincaseae</taxon>
        <taxon>Cucumis</taxon>
    </lineage>
</organism>
<evidence type="ECO:0000313" key="3">
    <source>
        <dbReference type="EMBL" id="TYK26548.1"/>
    </source>
</evidence>